<name>A0AAD7AK55_9AGAR</name>
<evidence type="ECO:0000313" key="1">
    <source>
        <dbReference type="EMBL" id="KAJ7361140.1"/>
    </source>
</evidence>
<proteinExistence type="predicted"/>
<dbReference type="InterPro" id="IPR032675">
    <property type="entry name" value="LRR_dom_sf"/>
</dbReference>
<comment type="caution">
    <text evidence="1">The sequence shown here is derived from an EMBL/GenBank/DDBJ whole genome shotgun (WGS) entry which is preliminary data.</text>
</comment>
<evidence type="ECO:0000313" key="2">
    <source>
        <dbReference type="Proteomes" id="UP001218218"/>
    </source>
</evidence>
<gene>
    <name evidence="1" type="ORF">DFH08DRAFT_366426</name>
</gene>
<dbReference type="EMBL" id="JARIHO010000005">
    <property type="protein sequence ID" value="KAJ7361140.1"/>
    <property type="molecule type" value="Genomic_DNA"/>
</dbReference>
<keyword evidence="2" id="KW-1185">Reference proteome</keyword>
<organism evidence="1 2">
    <name type="scientific">Mycena albidolilacea</name>
    <dbReference type="NCBI Taxonomy" id="1033008"/>
    <lineage>
        <taxon>Eukaryota</taxon>
        <taxon>Fungi</taxon>
        <taxon>Dikarya</taxon>
        <taxon>Basidiomycota</taxon>
        <taxon>Agaricomycotina</taxon>
        <taxon>Agaricomycetes</taxon>
        <taxon>Agaricomycetidae</taxon>
        <taxon>Agaricales</taxon>
        <taxon>Marasmiineae</taxon>
        <taxon>Mycenaceae</taxon>
        <taxon>Mycena</taxon>
    </lineage>
</organism>
<dbReference type="AlphaFoldDB" id="A0AAD7AK55"/>
<accession>A0AAD7AK55</accession>
<protein>
    <submittedName>
        <fullName evidence="1">Uncharacterized protein</fullName>
    </submittedName>
</protein>
<dbReference type="Gene3D" id="3.80.10.10">
    <property type="entry name" value="Ribonuclease Inhibitor"/>
    <property type="match status" value="1"/>
</dbReference>
<sequence>MPSLPPELQREIFEIALRSSSGDAALKLKLSLLAHHIHDWVDSAFYELVIIRKDASAEKFLKLVDSKPPGFFAMVVKTLVMFRATSQAARILSVCAEVQWLCVWGCRVSVLDLSPVSNYPLRRLSMLPTLLPTLDFSECLTTMLVTAPTPPSCLRTLTHLDYNPSEVTPSDVKDLLRRFPRLTHIALYGLLSSLHIEAVRATCVNLQVLIVPRLGGYPGPAFAEECSDMRIVMIAPPEAFTDWTAGHFGLPDMWTRAEDIVAERKRSATTWNSGRAI</sequence>
<dbReference type="Proteomes" id="UP001218218">
    <property type="component" value="Unassembled WGS sequence"/>
</dbReference>
<dbReference type="SUPFAM" id="SSF52047">
    <property type="entry name" value="RNI-like"/>
    <property type="match status" value="1"/>
</dbReference>
<reference evidence="1" key="1">
    <citation type="submission" date="2023-03" db="EMBL/GenBank/DDBJ databases">
        <title>Massive genome expansion in bonnet fungi (Mycena s.s.) driven by repeated elements and novel gene families across ecological guilds.</title>
        <authorList>
            <consortium name="Lawrence Berkeley National Laboratory"/>
            <person name="Harder C.B."/>
            <person name="Miyauchi S."/>
            <person name="Viragh M."/>
            <person name="Kuo A."/>
            <person name="Thoen E."/>
            <person name="Andreopoulos B."/>
            <person name="Lu D."/>
            <person name="Skrede I."/>
            <person name="Drula E."/>
            <person name="Henrissat B."/>
            <person name="Morin E."/>
            <person name="Kohler A."/>
            <person name="Barry K."/>
            <person name="LaButti K."/>
            <person name="Morin E."/>
            <person name="Salamov A."/>
            <person name="Lipzen A."/>
            <person name="Mereny Z."/>
            <person name="Hegedus B."/>
            <person name="Baldrian P."/>
            <person name="Stursova M."/>
            <person name="Weitz H."/>
            <person name="Taylor A."/>
            <person name="Grigoriev I.V."/>
            <person name="Nagy L.G."/>
            <person name="Martin F."/>
            <person name="Kauserud H."/>
        </authorList>
    </citation>
    <scope>NUCLEOTIDE SEQUENCE</scope>
    <source>
        <strain evidence="1">CBHHK002</strain>
    </source>
</reference>